<keyword evidence="4" id="KW-0472">Membrane</keyword>
<dbReference type="GO" id="GO:0005524">
    <property type="term" value="F:ATP binding"/>
    <property type="evidence" value="ECO:0007669"/>
    <property type="project" value="UniProtKB-UniRule"/>
</dbReference>
<dbReference type="PROSITE" id="PS50901">
    <property type="entry name" value="FTSK"/>
    <property type="match status" value="1"/>
</dbReference>
<evidence type="ECO:0000256" key="3">
    <source>
        <dbReference type="PROSITE-ProRule" id="PRU00289"/>
    </source>
</evidence>
<feature type="binding site" evidence="3">
    <location>
        <begin position="237"/>
        <end position="244"/>
    </location>
    <ligand>
        <name>ATP</name>
        <dbReference type="ChEBI" id="CHEBI:30616"/>
    </ligand>
</feature>
<protein>
    <recommendedName>
        <fullName evidence="5">FtsK domain-containing protein</fullName>
    </recommendedName>
</protein>
<evidence type="ECO:0000256" key="2">
    <source>
        <dbReference type="ARBA" id="ARBA00022840"/>
    </source>
</evidence>
<dbReference type="PANTHER" id="PTHR22683:SF47">
    <property type="entry name" value="FTSK DOMAIN-CONTAINING PROTEIN YDCQ"/>
    <property type="match status" value="1"/>
</dbReference>
<comment type="caution">
    <text evidence="6">The sequence shown here is derived from an EMBL/GenBank/DDBJ whole genome shotgun (WGS) entry which is preliminary data.</text>
</comment>
<proteinExistence type="predicted"/>
<dbReference type="Gene3D" id="3.40.50.300">
    <property type="entry name" value="P-loop containing nucleotide triphosphate hydrolases"/>
    <property type="match status" value="1"/>
</dbReference>
<dbReference type="GO" id="GO:0003677">
    <property type="term" value="F:DNA binding"/>
    <property type="evidence" value="ECO:0007669"/>
    <property type="project" value="InterPro"/>
</dbReference>
<feature type="transmembrane region" description="Helical" evidence="4">
    <location>
        <begin position="61"/>
        <end position="86"/>
    </location>
</feature>
<dbReference type="Proteomes" id="UP000654670">
    <property type="component" value="Unassembled WGS sequence"/>
</dbReference>
<dbReference type="Pfam" id="PF01580">
    <property type="entry name" value="FtsK_SpoIIIE"/>
    <property type="match status" value="1"/>
</dbReference>
<keyword evidence="1 3" id="KW-0547">Nucleotide-binding</keyword>
<dbReference type="AlphaFoldDB" id="A0A917W3C4"/>
<keyword evidence="7" id="KW-1185">Reference proteome</keyword>
<dbReference type="PANTHER" id="PTHR22683">
    <property type="entry name" value="SPORULATION PROTEIN RELATED"/>
    <property type="match status" value="1"/>
</dbReference>
<dbReference type="CDD" id="cd01127">
    <property type="entry name" value="TrwB_TraG_TraD_VirD4"/>
    <property type="match status" value="1"/>
</dbReference>
<feature type="transmembrane region" description="Helical" evidence="4">
    <location>
        <begin position="21"/>
        <end position="41"/>
    </location>
</feature>
<dbReference type="InterPro" id="IPR027417">
    <property type="entry name" value="P-loop_NTPase"/>
</dbReference>
<dbReference type="RefSeq" id="WP_188804615.1">
    <property type="nucleotide sequence ID" value="NZ_BMOK01000016.1"/>
</dbReference>
<dbReference type="InterPro" id="IPR050206">
    <property type="entry name" value="FtsK/SpoIIIE/SftA"/>
</dbReference>
<keyword evidence="2 3" id="KW-0067">ATP-binding</keyword>
<keyword evidence="4" id="KW-1133">Transmembrane helix</keyword>
<name>A0A917W3C4_9BACL</name>
<feature type="transmembrane region" description="Helical" evidence="4">
    <location>
        <begin position="245"/>
        <end position="264"/>
    </location>
</feature>
<dbReference type="SUPFAM" id="SSF52540">
    <property type="entry name" value="P-loop containing nucleoside triphosphate hydrolases"/>
    <property type="match status" value="1"/>
</dbReference>
<reference evidence="6" key="1">
    <citation type="journal article" date="2014" name="Int. J. Syst. Evol. Microbiol.">
        <title>Complete genome sequence of Corynebacterium casei LMG S-19264T (=DSM 44701T), isolated from a smear-ripened cheese.</title>
        <authorList>
            <consortium name="US DOE Joint Genome Institute (JGI-PGF)"/>
            <person name="Walter F."/>
            <person name="Albersmeier A."/>
            <person name="Kalinowski J."/>
            <person name="Ruckert C."/>
        </authorList>
    </citation>
    <scope>NUCLEOTIDE SEQUENCE</scope>
    <source>
        <strain evidence="6">JCM 15325</strain>
    </source>
</reference>
<evidence type="ECO:0000256" key="4">
    <source>
        <dbReference type="SAM" id="Phobius"/>
    </source>
</evidence>
<feature type="domain" description="FtsK" evidence="5">
    <location>
        <begin position="220"/>
        <end position="407"/>
    </location>
</feature>
<evidence type="ECO:0000256" key="1">
    <source>
        <dbReference type="ARBA" id="ARBA00022741"/>
    </source>
</evidence>
<evidence type="ECO:0000313" key="7">
    <source>
        <dbReference type="Proteomes" id="UP000654670"/>
    </source>
</evidence>
<evidence type="ECO:0000259" key="5">
    <source>
        <dbReference type="PROSITE" id="PS50901"/>
    </source>
</evidence>
<reference evidence="6" key="2">
    <citation type="submission" date="2020-09" db="EMBL/GenBank/DDBJ databases">
        <authorList>
            <person name="Sun Q."/>
            <person name="Ohkuma M."/>
        </authorList>
    </citation>
    <scope>NUCLEOTIDE SEQUENCE</scope>
    <source>
        <strain evidence="6">JCM 15325</strain>
    </source>
</reference>
<gene>
    <name evidence="6" type="ORF">GCM10007968_28720</name>
</gene>
<keyword evidence="4" id="KW-0812">Transmembrane</keyword>
<organism evidence="6 7">
    <name type="scientific">Sporolactobacillus putidus</name>
    <dbReference type="NCBI Taxonomy" id="492735"/>
    <lineage>
        <taxon>Bacteria</taxon>
        <taxon>Bacillati</taxon>
        <taxon>Bacillota</taxon>
        <taxon>Bacilli</taxon>
        <taxon>Bacillales</taxon>
        <taxon>Sporolactobacillaceae</taxon>
        <taxon>Sporolactobacillus</taxon>
    </lineage>
</organism>
<dbReference type="EMBL" id="BMOK01000016">
    <property type="protein sequence ID" value="GGL63036.1"/>
    <property type="molecule type" value="Genomic_DNA"/>
</dbReference>
<sequence>MSKIKYASNERKSIVTLMKHPAFWVLSSFCFIALSLVALKFAEKVDEIYKLPAVTDVLFNIGAYCLIFGIAILVIMVAACVIRFLYFGNPYNRGLIGIRWNQFLMARQIRRGMIDTGVINPRQKSGGFEVGDIHPNLDKVKPFVRIEVVGNTSDQLEKTQSLLNASLRKKFDKYIVIDIDQDNAGRWFTFYLRDSSVSQRFVPLHLKELVPKTFYELRIMKKTVWNVAKSPHALIAGQTGSGKTYAVYGLLFQVLLAGADVYIIDPKRADLLSLNSVLPKGHVASGTEQALELMNHFVSLMHQRQDAISTYAQKHHIFAADFRAIPDMKPTYIFIDEVAALTASFTDSKELKVFNANMKQLVMKARSAGIIVILITQQPNAQAIPTDVRDQLGLRILLGTGSTQARMMTFGDGFEYFRIHFEQGAGLFLLDGVVHTPSQIETADLSNLGDDLLSLFQQAYEYGRLQT</sequence>
<evidence type="ECO:0000313" key="6">
    <source>
        <dbReference type="EMBL" id="GGL63036.1"/>
    </source>
</evidence>
<accession>A0A917W3C4</accession>
<dbReference type="InterPro" id="IPR002543">
    <property type="entry name" value="FtsK_dom"/>
</dbReference>